<keyword evidence="9" id="KW-0862">Zinc</keyword>
<dbReference type="InterPro" id="IPR003960">
    <property type="entry name" value="ATPase_AAA_CS"/>
</dbReference>
<dbReference type="GO" id="GO:0009535">
    <property type="term" value="C:chloroplast thylakoid membrane"/>
    <property type="evidence" value="ECO:0007669"/>
    <property type="project" value="TreeGrafter"/>
</dbReference>
<dbReference type="GO" id="GO:0016887">
    <property type="term" value="F:ATP hydrolysis activity"/>
    <property type="evidence" value="ECO:0007669"/>
    <property type="project" value="InterPro"/>
</dbReference>
<dbReference type="GO" id="GO:0005524">
    <property type="term" value="F:ATP binding"/>
    <property type="evidence" value="ECO:0007669"/>
    <property type="project" value="UniProtKB-KW"/>
</dbReference>
<evidence type="ECO:0000256" key="11">
    <source>
        <dbReference type="ARBA" id="ARBA00022989"/>
    </source>
</evidence>
<comment type="cofactor">
    <cofactor evidence="1">
        <name>Zn(2+)</name>
        <dbReference type="ChEBI" id="CHEBI:29105"/>
    </cofactor>
</comment>
<dbReference type="InterPro" id="IPR027417">
    <property type="entry name" value="P-loop_NTPase"/>
</dbReference>
<evidence type="ECO:0000256" key="10">
    <source>
        <dbReference type="ARBA" id="ARBA00022840"/>
    </source>
</evidence>
<dbReference type="PANTHER" id="PTHR23076:SF113">
    <property type="entry name" value="ATP-DEPENDENT ZINC METALLOPROTEASE FTSH 1, CHLOROPLASTIC-RELATED"/>
    <property type="match status" value="1"/>
</dbReference>
<keyword evidence="11" id="KW-1133">Transmembrane helix</keyword>
<keyword evidence="5" id="KW-0812">Transmembrane</keyword>
<dbReference type="GO" id="GO:0004176">
    <property type="term" value="F:ATP-dependent peptidase activity"/>
    <property type="evidence" value="ECO:0007669"/>
    <property type="project" value="InterPro"/>
</dbReference>
<evidence type="ECO:0000256" key="8">
    <source>
        <dbReference type="ARBA" id="ARBA00022801"/>
    </source>
</evidence>
<dbReference type="PANTHER" id="PTHR23076">
    <property type="entry name" value="METALLOPROTEASE M41 FTSH"/>
    <property type="match status" value="1"/>
</dbReference>
<keyword evidence="13" id="KW-0472">Membrane</keyword>
<dbReference type="Gene3D" id="1.20.58.760">
    <property type="entry name" value="Peptidase M41"/>
    <property type="match status" value="1"/>
</dbReference>
<evidence type="ECO:0000256" key="9">
    <source>
        <dbReference type="ARBA" id="ARBA00022833"/>
    </source>
</evidence>
<keyword evidence="12" id="KW-0482">Metalloprotease</keyword>
<evidence type="ECO:0000256" key="5">
    <source>
        <dbReference type="ARBA" id="ARBA00022692"/>
    </source>
</evidence>
<keyword evidence="6" id="KW-0479">Metal-binding</keyword>
<dbReference type="SUPFAM" id="SSF140990">
    <property type="entry name" value="FtsH protease domain-like"/>
    <property type="match status" value="1"/>
</dbReference>
<comment type="similarity">
    <text evidence="3">In the C-terminal section; belongs to the peptidase M41 family.</text>
</comment>
<evidence type="ECO:0000256" key="2">
    <source>
        <dbReference type="ARBA" id="ARBA00004370"/>
    </source>
</evidence>
<evidence type="ECO:0000256" key="6">
    <source>
        <dbReference type="ARBA" id="ARBA00022723"/>
    </source>
</evidence>
<dbReference type="SUPFAM" id="SSF52540">
    <property type="entry name" value="P-loop containing nucleoside triphosphate hydrolases"/>
    <property type="match status" value="1"/>
</dbReference>
<dbReference type="InterPro" id="IPR041569">
    <property type="entry name" value="AAA_lid_3"/>
</dbReference>
<proteinExistence type="inferred from homology"/>
<comment type="subcellular location">
    <subcellularLocation>
        <location evidence="2">Membrane</location>
    </subcellularLocation>
</comment>
<keyword evidence="4" id="KW-0645">Protease</keyword>
<dbReference type="AlphaFoldDB" id="A0A6C0F4A4"/>
<keyword evidence="7" id="KW-0547">Nucleotide-binding</keyword>
<dbReference type="PROSITE" id="PS00674">
    <property type="entry name" value="AAA"/>
    <property type="match status" value="1"/>
</dbReference>
<evidence type="ECO:0000313" key="15">
    <source>
        <dbReference type="EMBL" id="QHT36054.1"/>
    </source>
</evidence>
<dbReference type="Pfam" id="PF01434">
    <property type="entry name" value="Peptidase_M41"/>
    <property type="match status" value="1"/>
</dbReference>
<dbReference type="GO" id="GO:0046872">
    <property type="term" value="F:metal ion binding"/>
    <property type="evidence" value="ECO:0007669"/>
    <property type="project" value="UniProtKB-KW"/>
</dbReference>
<dbReference type="GO" id="GO:0004222">
    <property type="term" value="F:metalloendopeptidase activity"/>
    <property type="evidence" value="ECO:0007669"/>
    <property type="project" value="InterPro"/>
</dbReference>
<dbReference type="Pfam" id="PF17862">
    <property type="entry name" value="AAA_lid_3"/>
    <property type="match status" value="1"/>
</dbReference>
<evidence type="ECO:0000256" key="13">
    <source>
        <dbReference type="ARBA" id="ARBA00023136"/>
    </source>
</evidence>
<dbReference type="Gene3D" id="3.40.50.300">
    <property type="entry name" value="P-loop containing nucleotide triphosphate hydrolases"/>
    <property type="match status" value="1"/>
</dbReference>
<evidence type="ECO:0000256" key="7">
    <source>
        <dbReference type="ARBA" id="ARBA00022741"/>
    </source>
</evidence>
<name>A0A6C0F4A4_9ZZZZ</name>
<keyword evidence="10" id="KW-0067">ATP-binding</keyword>
<dbReference type="InterPro" id="IPR000642">
    <property type="entry name" value="Peptidase_M41"/>
</dbReference>
<dbReference type="InterPro" id="IPR003959">
    <property type="entry name" value="ATPase_AAA_core"/>
</dbReference>
<dbReference type="InterPro" id="IPR037219">
    <property type="entry name" value="Peptidase_M41-like"/>
</dbReference>
<dbReference type="SMART" id="SM00382">
    <property type="entry name" value="AAA"/>
    <property type="match status" value="1"/>
</dbReference>
<sequence>MAKYICMKYSLFFAVVQLLIFPVNSLKSVRPLVTKSSLSPLTEPVETKKEEIKYTSDMKIDKTNVLTLMKDIDNKNVDEVFYTDDYKNLYFRELEPIAGSPFKQVETNPLITNRILTMTDKNDVKTYIMEMPTNPIVQGFNTILGAGESLIGPFIVFAVIRSILIMQSMQNGPMGGGSNPFLPGGKKSKTEMTKLTVENSNITLSSWAGSPEIFEECTEIVSYLKNATIYENAGAEIPKGILLEGPPGTGKTLLAKAIASETEANFISASASEFIELFVGMGAARIRGLFNEARENAPCIIFIDEIDSIGRQRGAGINMGNDEREQTLNQLLAEMDGFTQNTGVLVIAATNRRDVLDSALLRPGRFDRIVNVPLPDKNSRRSILQVHMKNKKMEDNINIDFLAEITSGFSGAELKNLVNEAAIFAARVGETVITQKNLEDALEKLVVGIIKKTDTRPEDALERVALHELGHAIAAHKFSEYFVLKKVTIESTYSGAGGYTLFNELPDISEGGMYTKDLLKKRIVIALAGKAAELVFYGDKHVSLGAIQDLKQANEIAQQMIGNYGMGNELEVFYNENVDAGRNPFLGKTMGSGSKYSEKTKEKFDKEALEILNEAFKEAIDIITSEKSNIELIKNVLLEMKSIKGDYFNDLIKSYRG</sequence>
<evidence type="ECO:0000256" key="3">
    <source>
        <dbReference type="ARBA" id="ARBA00010044"/>
    </source>
</evidence>
<dbReference type="Gene3D" id="1.10.8.60">
    <property type="match status" value="1"/>
</dbReference>
<evidence type="ECO:0000256" key="12">
    <source>
        <dbReference type="ARBA" id="ARBA00023049"/>
    </source>
</evidence>
<dbReference type="FunFam" id="1.10.8.60:FF:000001">
    <property type="entry name" value="ATP-dependent zinc metalloprotease FtsH"/>
    <property type="match status" value="1"/>
</dbReference>
<dbReference type="CDD" id="cd19501">
    <property type="entry name" value="RecA-like_FtsH"/>
    <property type="match status" value="1"/>
</dbReference>
<feature type="domain" description="AAA+ ATPase" evidence="14">
    <location>
        <begin position="237"/>
        <end position="376"/>
    </location>
</feature>
<evidence type="ECO:0000256" key="1">
    <source>
        <dbReference type="ARBA" id="ARBA00001947"/>
    </source>
</evidence>
<protein>
    <recommendedName>
        <fullName evidence="14">AAA+ ATPase domain-containing protein</fullName>
    </recommendedName>
</protein>
<evidence type="ECO:0000259" key="14">
    <source>
        <dbReference type="SMART" id="SM00382"/>
    </source>
</evidence>
<accession>A0A6C0F4A4</accession>
<reference evidence="15" key="1">
    <citation type="journal article" date="2020" name="Nature">
        <title>Giant virus diversity and host interactions through global metagenomics.</title>
        <authorList>
            <person name="Schulz F."/>
            <person name="Roux S."/>
            <person name="Paez-Espino D."/>
            <person name="Jungbluth S."/>
            <person name="Walsh D.A."/>
            <person name="Denef V.J."/>
            <person name="McMahon K.D."/>
            <person name="Konstantinidis K.T."/>
            <person name="Eloe-Fadrosh E.A."/>
            <person name="Kyrpides N.C."/>
            <person name="Woyke T."/>
        </authorList>
    </citation>
    <scope>NUCLEOTIDE SEQUENCE</scope>
    <source>
        <strain evidence="15">GVMAG-M-3300009182-46</strain>
    </source>
</reference>
<dbReference type="Pfam" id="PF00004">
    <property type="entry name" value="AAA"/>
    <property type="match status" value="1"/>
</dbReference>
<evidence type="ECO:0000256" key="4">
    <source>
        <dbReference type="ARBA" id="ARBA00022670"/>
    </source>
</evidence>
<dbReference type="GO" id="GO:0006508">
    <property type="term" value="P:proteolysis"/>
    <property type="evidence" value="ECO:0007669"/>
    <property type="project" value="UniProtKB-KW"/>
</dbReference>
<organism evidence="15">
    <name type="scientific">viral metagenome</name>
    <dbReference type="NCBI Taxonomy" id="1070528"/>
    <lineage>
        <taxon>unclassified sequences</taxon>
        <taxon>metagenomes</taxon>
        <taxon>organismal metagenomes</taxon>
    </lineage>
</organism>
<keyword evidence="8" id="KW-0378">Hydrolase</keyword>
<dbReference type="EMBL" id="MN739030">
    <property type="protein sequence ID" value="QHT36054.1"/>
    <property type="molecule type" value="Genomic_DNA"/>
</dbReference>
<dbReference type="InterPro" id="IPR003593">
    <property type="entry name" value="AAA+_ATPase"/>
</dbReference>
<dbReference type="FunFam" id="3.40.50.300:FF:000001">
    <property type="entry name" value="ATP-dependent zinc metalloprotease FtsH"/>
    <property type="match status" value="1"/>
</dbReference>